<dbReference type="Proteomes" id="UP000437454">
    <property type="component" value="Segment"/>
</dbReference>
<keyword evidence="2" id="KW-1185">Reference proteome</keyword>
<evidence type="ECO:0000313" key="2">
    <source>
        <dbReference type="Proteomes" id="UP000437454"/>
    </source>
</evidence>
<name>A0A6B9J7D4_9CAUD</name>
<dbReference type="EMBL" id="MN723850">
    <property type="protein sequence ID" value="QGZ15758.1"/>
    <property type="molecule type" value="Genomic_DNA"/>
</dbReference>
<dbReference type="InterPro" id="IPR031997">
    <property type="entry name" value="T4-gp15_tss"/>
</dbReference>
<accession>A0A6B9J7D4</accession>
<reference evidence="1 2" key="1">
    <citation type="submission" date="2019-11" db="EMBL/GenBank/DDBJ databases">
        <authorList>
            <person name="Shneider M.M."/>
            <person name="Evseev P.V."/>
            <person name="Timoshina O.Y."/>
            <person name="Mikhailova Y.V."/>
            <person name="Shelenkov A.A."/>
            <person name="Yanushevich Y."/>
            <person name="Shagin D.A."/>
            <person name="Popova A.V."/>
            <person name="Miroshnikov K.A."/>
        </authorList>
    </citation>
    <scope>NUCLEOTIDE SEQUENCE [LARGE SCALE GENOMIC DNA]</scope>
</reference>
<sequence>MGDLFSHVQVMRKRDNGKIELIKVPISFSSKERFIEKLDTVTSVNNDGPVAKVETILPRMCLNLVDIIYNGQYKTALTNRNVKSPAGGTDMVSQYNPVPVKFLFELGVYTRHQDDMFQIIEQIWPYFQPHFSTKMRELFGNDIEFERNIRVVLQSLSFDNQIETDKTTRRRLQTDFIFEVNGWLYPPVAEIKGEIRTIYLDLFANEKTLDHEGVFESVDTQVRPVDASIDNWSGTSEQSISAGIPIPKAPEEPHLRRNQWILCSKS</sequence>
<organism evidence="1 2">
    <name type="scientific">Acinetobacter phage vB_AbaM_Apostate</name>
    <dbReference type="NCBI Taxonomy" id="2686308"/>
    <lineage>
        <taxon>Viruses</taxon>
        <taxon>Duplodnaviria</taxon>
        <taxon>Heunggongvirae</taxon>
        <taxon>Uroviricota</taxon>
        <taxon>Caudoviricetes</taxon>
        <taxon>Pantevenvirales</taxon>
        <taxon>Straboviridae</taxon>
        <taxon>Twarogvirinae</taxon>
        <taxon>Lazarusvirus</taxon>
        <taxon>Lazarusvirus apostate</taxon>
    </lineage>
</organism>
<dbReference type="Gene3D" id="3.30.2000.40">
    <property type="entry name" value="Myoviridae tail sheath stabiliser"/>
    <property type="match status" value="1"/>
</dbReference>
<proteinExistence type="predicted"/>
<protein>
    <submittedName>
        <fullName evidence="1">Tail terminator</fullName>
    </submittedName>
</protein>
<dbReference type="InterPro" id="IPR038553">
    <property type="entry name" value="T4-gp15_tss_sf"/>
</dbReference>
<gene>
    <name evidence="1" type="ORF">Apostate_169</name>
</gene>
<dbReference type="Pfam" id="PF16724">
    <property type="entry name" value="T4-gp15_tss"/>
    <property type="match status" value="1"/>
</dbReference>
<evidence type="ECO:0000313" key="1">
    <source>
        <dbReference type="EMBL" id="QGZ15758.1"/>
    </source>
</evidence>